<evidence type="ECO:0000256" key="6">
    <source>
        <dbReference type="ARBA" id="ARBA00023146"/>
    </source>
</evidence>
<evidence type="ECO:0000259" key="9">
    <source>
        <dbReference type="Pfam" id="PF09334"/>
    </source>
</evidence>
<dbReference type="GO" id="GO:0004825">
    <property type="term" value="F:methionine-tRNA ligase activity"/>
    <property type="evidence" value="ECO:0007669"/>
    <property type="project" value="UniProtKB-EC"/>
</dbReference>
<dbReference type="Pfam" id="PF08264">
    <property type="entry name" value="Anticodon_1"/>
    <property type="match status" value="1"/>
</dbReference>
<dbReference type="FunFam" id="2.170.220.10:FF:000003">
    <property type="entry name" value="Methionine--tRNA ligase"/>
    <property type="match status" value="1"/>
</dbReference>
<dbReference type="InterPro" id="IPR013155">
    <property type="entry name" value="M/V/L/I-tRNA-synth_anticd-bd"/>
</dbReference>
<dbReference type="CDD" id="cd00814">
    <property type="entry name" value="MetRS_core"/>
    <property type="match status" value="1"/>
</dbReference>
<protein>
    <recommendedName>
        <fullName evidence="1">methionine--tRNA ligase</fullName>
        <ecNumber evidence="1">6.1.1.10</ecNumber>
    </recommendedName>
</protein>
<sequence>MGKKKIEDSKVRNELMEKFYITTPIYYATDRPHIGHAFATLHADVISRHKKLQGKEVFFLTGTDEHGVKIAEKAAEENKTPQEYVDETSSHYKEVWNVLNINFSDFIRTTDPKHKEGVFKFIKKLFDSGAIYKDKYKGLYCIGCERFLAEKDLINGLCPNHLRPPQKISEENYFFDLQKYLPEIRRKIKTEELKISPASRRNETLGFIEAGIDNFSITREKVKWGIPFPEDENQTIYVWVEALMNYVTALDFPDGEKYKKFWPADLHIIGAEINKFHTVFWPAMLLAINEPLPKEIFIHGLFTVNGQKMSKSLGNVIDPLALIEKFGPDASRYLLLSQFPASEHGDIKEEQFIKKYNADLANGIGNLFERVLTMAKSADLRGKDAEILAFYQKIQDDYSQKMNNYQLYEALAAVFSFVKKLDQYINTTEPWRLIQNKNPETEKILNTLIFGIKNIIVWLKPFMPKKMEKAENYLENLGQSSEKLNLFPRI</sequence>
<organism evidence="10 11">
    <name type="scientific">Candidatus Wolfebacteria bacterium CG18_big_fil_WC_8_21_14_2_50_39_7</name>
    <dbReference type="NCBI Taxonomy" id="1975071"/>
    <lineage>
        <taxon>Bacteria</taxon>
        <taxon>Candidatus Wolfeibacteriota</taxon>
    </lineage>
</organism>
<evidence type="ECO:0000256" key="4">
    <source>
        <dbReference type="ARBA" id="ARBA00022840"/>
    </source>
</evidence>
<dbReference type="Gene3D" id="3.40.50.620">
    <property type="entry name" value="HUPs"/>
    <property type="match status" value="1"/>
</dbReference>
<evidence type="ECO:0000313" key="10">
    <source>
        <dbReference type="EMBL" id="PIP92298.1"/>
    </source>
</evidence>
<comment type="caution">
    <text evidence="10">The sequence shown here is derived from an EMBL/GenBank/DDBJ whole genome shotgun (WGS) entry which is preliminary data.</text>
</comment>
<dbReference type="PRINTS" id="PR01041">
    <property type="entry name" value="TRNASYNTHMET"/>
</dbReference>
<evidence type="ECO:0000259" key="8">
    <source>
        <dbReference type="Pfam" id="PF08264"/>
    </source>
</evidence>
<evidence type="ECO:0000256" key="7">
    <source>
        <dbReference type="RuleBase" id="RU363039"/>
    </source>
</evidence>
<evidence type="ECO:0000256" key="5">
    <source>
        <dbReference type="ARBA" id="ARBA00022917"/>
    </source>
</evidence>
<feature type="domain" description="Methionyl/Leucyl tRNA synthetase" evidence="9">
    <location>
        <begin position="20"/>
        <end position="160"/>
    </location>
</feature>
<name>A0A2H0EDP9_9BACT</name>
<dbReference type="CDD" id="cd07957">
    <property type="entry name" value="Anticodon_Ia_Met"/>
    <property type="match status" value="1"/>
</dbReference>
<dbReference type="EC" id="6.1.1.10" evidence="1"/>
<dbReference type="PANTHER" id="PTHR43326:SF1">
    <property type="entry name" value="METHIONINE--TRNA LIGASE, MITOCHONDRIAL"/>
    <property type="match status" value="1"/>
</dbReference>
<dbReference type="Gene3D" id="1.10.730.10">
    <property type="entry name" value="Isoleucyl-tRNA Synthetase, Domain 1"/>
    <property type="match status" value="1"/>
</dbReference>
<proteinExistence type="inferred from homology"/>
<dbReference type="PANTHER" id="PTHR43326">
    <property type="entry name" value="METHIONYL-TRNA SYNTHETASE"/>
    <property type="match status" value="1"/>
</dbReference>
<dbReference type="InterPro" id="IPR023457">
    <property type="entry name" value="Met-tRNA_synth_2"/>
</dbReference>
<keyword evidence="2 7" id="KW-0436">Ligase</keyword>
<dbReference type="AlphaFoldDB" id="A0A2H0EDP9"/>
<dbReference type="InterPro" id="IPR033911">
    <property type="entry name" value="MetRS_core"/>
</dbReference>
<dbReference type="GO" id="GO:0006431">
    <property type="term" value="P:methionyl-tRNA aminoacylation"/>
    <property type="evidence" value="ECO:0007669"/>
    <property type="project" value="InterPro"/>
</dbReference>
<gene>
    <name evidence="10" type="ORF">COW77_00645</name>
</gene>
<comment type="similarity">
    <text evidence="7">Belongs to the class-I aminoacyl-tRNA synthetase family.</text>
</comment>
<dbReference type="Pfam" id="PF09334">
    <property type="entry name" value="tRNA-synt_1g"/>
    <property type="match status" value="2"/>
</dbReference>
<keyword evidence="4 7" id="KW-0067">ATP-binding</keyword>
<dbReference type="EMBL" id="PCTX01000018">
    <property type="protein sequence ID" value="PIP92298.1"/>
    <property type="molecule type" value="Genomic_DNA"/>
</dbReference>
<reference evidence="10 11" key="1">
    <citation type="submission" date="2017-09" db="EMBL/GenBank/DDBJ databases">
        <title>Depth-based differentiation of microbial function through sediment-hosted aquifers and enrichment of novel symbionts in the deep terrestrial subsurface.</title>
        <authorList>
            <person name="Probst A.J."/>
            <person name="Ladd B."/>
            <person name="Jarett J.K."/>
            <person name="Geller-Mcgrath D.E."/>
            <person name="Sieber C.M."/>
            <person name="Emerson J.B."/>
            <person name="Anantharaman K."/>
            <person name="Thomas B.C."/>
            <person name="Malmstrom R."/>
            <person name="Stieglmeier M."/>
            <person name="Klingl A."/>
            <person name="Woyke T."/>
            <person name="Ryan C.M."/>
            <person name="Banfield J.F."/>
        </authorList>
    </citation>
    <scope>NUCLEOTIDE SEQUENCE [LARGE SCALE GENOMIC DNA]</scope>
    <source>
        <strain evidence="10">CG18_big_fil_WC_8_21_14_2_50_39_7</strain>
    </source>
</reference>
<dbReference type="InterPro" id="IPR015413">
    <property type="entry name" value="Methionyl/Leucyl_tRNA_Synth"/>
</dbReference>
<dbReference type="GO" id="GO:0005524">
    <property type="term" value="F:ATP binding"/>
    <property type="evidence" value="ECO:0007669"/>
    <property type="project" value="UniProtKB-KW"/>
</dbReference>
<dbReference type="InterPro" id="IPR014729">
    <property type="entry name" value="Rossmann-like_a/b/a_fold"/>
</dbReference>
<evidence type="ECO:0000256" key="2">
    <source>
        <dbReference type="ARBA" id="ARBA00022598"/>
    </source>
</evidence>
<dbReference type="SUPFAM" id="SSF52374">
    <property type="entry name" value="Nucleotidylyl transferase"/>
    <property type="match status" value="1"/>
</dbReference>
<dbReference type="Gene3D" id="2.170.220.10">
    <property type="match status" value="1"/>
</dbReference>
<evidence type="ECO:0000256" key="3">
    <source>
        <dbReference type="ARBA" id="ARBA00022741"/>
    </source>
</evidence>
<feature type="domain" description="Methionyl/Leucyl tRNA synthetase" evidence="9">
    <location>
        <begin position="168"/>
        <end position="372"/>
    </location>
</feature>
<keyword evidence="6 7" id="KW-0030">Aminoacyl-tRNA synthetase</keyword>
<evidence type="ECO:0000313" key="11">
    <source>
        <dbReference type="Proteomes" id="UP000229241"/>
    </source>
</evidence>
<feature type="domain" description="Methionyl/Valyl/Leucyl/Isoleucyl-tRNA synthetase anticodon-binding" evidence="8">
    <location>
        <begin position="384"/>
        <end position="469"/>
    </location>
</feature>
<keyword evidence="5 7" id="KW-0648">Protein biosynthesis</keyword>
<dbReference type="InterPro" id="IPR041872">
    <property type="entry name" value="Anticodon_Met"/>
</dbReference>
<keyword evidence="3 7" id="KW-0547">Nucleotide-binding</keyword>
<dbReference type="Proteomes" id="UP000229241">
    <property type="component" value="Unassembled WGS sequence"/>
</dbReference>
<accession>A0A2H0EDP9</accession>
<evidence type="ECO:0000256" key="1">
    <source>
        <dbReference type="ARBA" id="ARBA00012838"/>
    </source>
</evidence>
<dbReference type="SUPFAM" id="SSF47323">
    <property type="entry name" value="Anticodon-binding domain of a subclass of class I aminoacyl-tRNA synthetases"/>
    <property type="match status" value="1"/>
</dbReference>
<dbReference type="InterPro" id="IPR009080">
    <property type="entry name" value="tRNAsynth_Ia_anticodon-bd"/>
</dbReference>